<dbReference type="STRING" id="1261.HMPREF3195_00103"/>
<protein>
    <submittedName>
        <fullName evidence="2">Glycosyltransferase, group 1 family protein</fullName>
    </submittedName>
</protein>
<dbReference type="InterPro" id="IPR001296">
    <property type="entry name" value="Glyco_trans_1"/>
</dbReference>
<dbReference type="Pfam" id="PF00534">
    <property type="entry name" value="Glycos_transf_1"/>
    <property type="match status" value="1"/>
</dbReference>
<sequence>MNIFYLVNMNENNIKGLFTANHEKLLALENLIGKEDVLNVYSVQFYDVGISKFLKKIKKKKIFVNNGPSFEIDGRVYKKDYLKVDLFARKIEKQDDDYKKYEPFIEAHRKEIEACDIVVAQWGYPHGRLAYHIGKKFDKPYFVQYYGSDIHTNPFRDSNVKKKVLDVLNNAANNFFVSDVLRKTANKLGWKKDNYSLTKNGVNFDKFFDIGESRKDQLRRELGIEPTDTVIGYVGSLTEVKRSDKLAEIFSGVDSVKKCKYLLVGDGDMRDLVESQVKEAGLDVIFTGNVSIEEVNEYLNLMDIMVLPSRREGFGSVIVEANSLGVLAIGSGSGGIPEVIGNPDYIVQEGENYEKRYAEKILDSINRGWDKEALKERTRLEYGWDHIASIDLEIMRNYMKIKRNQ</sequence>
<organism evidence="2 3">
    <name type="scientific">Peptostreptococcus anaerobius</name>
    <dbReference type="NCBI Taxonomy" id="1261"/>
    <lineage>
        <taxon>Bacteria</taxon>
        <taxon>Bacillati</taxon>
        <taxon>Bacillota</taxon>
        <taxon>Clostridia</taxon>
        <taxon>Peptostreptococcales</taxon>
        <taxon>Peptostreptococcaceae</taxon>
        <taxon>Peptostreptococcus</taxon>
    </lineage>
</organism>
<dbReference type="eggNOG" id="COG0438">
    <property type="taxonomic scope" value="Bacteria"/>
</dbReference>
<evidence type="ECO:0000313" key="3">
    <source>
        <dbReference type="Proteomes" id="UP000070326"/>
    </source>
</evidence>
<dbReference type="Gene3D" id="3.40.50.2000">
    <property type="entry name" value="Glycogen Phosphorylase B"/>
    <property type="match status" value="2"/>
</dbReference>
<dbReference type="PANTHER" id="PTHR45947">
    <property type="entry name" value="SULFOQUINOVOSYL TRANSFERASE SQD2"/>
    <property type="match status" value="1"/>
</dbReference>
<evidence type="ECO:0000259" key="1">
    <source>
        <dbReference type="Pfam" id="PF00534"/>
    </source>
</evidence>
<evidence type="ECO:0000313" key="2">
    <source>
        <dbReference type="EMBL" id="KXI14732.1"/>
    </source>
</evidence>
<dbReference type="RefSeq" id="WP_061101538.1">
    <property type="nucleotide sequence ID" value="NZ_KQ961783.1"/>
</dbReference>
<keyword evidence="2" id="KW-0808">Transferase</keyword>
<dbReference type="GO" id="GO:0016757">
    <property type="term" value="F:glycosyltransferase activity"/>
    <property type="evidence" value="ECO:0007669"/>
    <property type="project" value="InterPro"/>
</dbReference>
<dbReference type="AlphaFoldDB" id="A0A135YZA5"/>
<gene>
    <name evidence="2" type="ORF">HMPREF3195_00103</name>
</gene>
<dbReference type="PATRIC" id="fig|1261.5.peg.105"/>
<feature type="domain" description="Glycosyl transferase family 1" evidence="1">
    <location>
        <begin position="215"/>
        <end position="378"/>
    </location>
</feature>
<comment type="caution">
    <text evidence="2">The sequence shown here is derived from an EMBL/GenBank/DDBJ whole genome shotgun (WGS) entry which is preliminary data.</text>
</comment>
<dbReference type="Proteomes" id="UP000070326">
    <property type="component" value="Unassembled WGS sequence"/>
</dbReference>
<accession>A0A135YZA5</accession>
<proteinExistence type="predicted"/>
<dbReference type="EMBL" id="LSQZ01000002">
    <property type="protein sequence ID" value="KXI14732.1"/>
    <property type="molecule type" value="Genomic_DNA"/>
</dbReference>
<name>A0A135YZA5_9FIRM</name>
<dbReference type="InterPro" id="IPR050194">
    <property type="entry name" value="Glycosyltransferase_grp1"/>
</dbReference>
<reference evidence="2 3" key="1">
    <citation type="submission" date="2016-02" db="EMBL/GenBank/DDBJ databases">
        <authorList>
            <person name="Wen L."/>
            <person name="He K."/>
            <person name="Yang H."/>
        </authorList>
    </citation>
    <scope>NUCLEOTIDE SEQUENCE [LARGE SCALE GENOMIC DNA]</scope>
    <source>
        <strain evidence="2 3">MJR8628A</strain>
    </source>
</reference>
<dbReference type="PANTHER" id="PTHR45947:SF15">
    <property type="entry name" value="TEICHURONIC ACID BIOSYNTHESIS GLYCOSYLTRANSFERASE TUAC-RELATED"/>
    <property type="match status" value="1"/>
</dbReference>
<dbReference type="SUPFAM" id="SSF53756">
    <property type="entry name" value="UDP-Glycosyltransferase/glycogen phosphorylase"/>
    <property type="match status" value="1"/>
</dbReference>